<proteinExistence type="predicted"/>
<name>A0A3P3YME4_PLABS</name>
<protein>
    <recommendedName>
        <fullName evidence="1">PH domain-containing protein</fullName>
    </recommendedName>
</protein>
<dbReference type="InterPro" id="IPR036691">
    <property type="entry name" value="Endo/exonu/phosph_ase_sf"/>
</dbReference>
<dbReference type="InterPro" id="IPR001849">
    <property type="entry name" value="PH_domain"/>
</dbReference>
<gene>
    <name evidence="2" type="ORF">PLBR_LOCUS8175</name>
</gene>
<dbReference type="InterPro" id="IPR035892">
    <property type="entry name" value="C2_domain_sf"/>
</dbReference>
<dbReference type="Gene3D" id="3.60.10.10">
    <property type="entry name" value="Endonuclease/exonuclease/phosphatase"/>
    <property type="match status" value="1"/>
</dbReference>
<evidence type="ECO:0000313" key="3">
    <source>
        <dbReference type="Proteomes" id="UP000290189"/>
    </source>
</evidence>
<dbReference type="PANTHER" id="PTHR11200:SF291">
    <property type="entry name" value="INOSITOL 5-PHOSPHATASE"/>
    <property type="match status" value="1"/>
</dbReference>
<dbReference type="InterPro" id="IPR011993">
    <property type="entry name" value="PH-like_dom_sf"/>
</dbReference>
<dbReference type="SUPFAM" id="SSF50729">
    <property type="entry name" value="PH domain-like"/>
    <property type="match status" value="1"/>
</dbReference>
<reference evidence="2 3" key="1">
    <citation type="submission" date="2018-03" db="EMBL/GenBank/DDBJ databases">
        <authorList>
            <person name="Fogelqvist J."/>
        </authorList>
    </citation>
    <scope>NUCLEOTIDE SEQUENCE [LARGE SCALE GENOMIC DNA]</scope>
</reference>
<dbReference type="EMBL" id="OVEO01000016">
    <property type="protein sequence ID" value="SPR00960.1"/>
    <property type="molecule type" value="Genomic_DNA"/>
</dbReference>
<dbReference type="AlphaFoldDB" id="A0A3P3YME4"/>
<dbReference type="Proteomes" id="UP000290189">
    <property type="component" value="Unassembled WGS sequence"/>
</dbReference>
<dbReference type="PANTHER" id="PTHR11200">
    <property type="entry name" value="INOSITOL 5-PHOSPHATASE"/>
    <property type="match status" value="1"/>
</dbReference>
<dbReference type="GO" id="GO:0004439">
    <property type="term" value="F:phosphatidylinositol-4,5-bisphosphate 5-phosphatase activity"/>
    <property type="evidence" value="ECO:0007669"/>
    <property type="project" value="TreeGrafter"/>
</dbReference>
<dbReference type="Gene3D" id="2.30.29.30">
    <property type="entry name" value="Pleckstrin-homology domain (PH domain)/Phosphotyrosine-binding domain (PTB)"/>
    <property type="match status" value="1"/>
</dbReference>
<organism evidence="2 3">
    <name type="scientific">Plasmodiophora brassicae</name>
    <name type="common">Clubroot disease agent</name>
    <dbReference type="NCBI Taxonomy" id="37360"/>
    <lineage>
        <taxon>Eukaryota</taxon>
        <taxon>Sar</taxon>
        <taxon>Rhizaria</taxon>
        <taxon>Endomyxa</taxon>
        <taxon>Phytomyxea</taxon>
        <taxon>Plasmodiophorida</taxon>
        <taxon>Plasmodiophoridae</taxon>
        <taxon>Plasmodiophora</taxon>
    </lineage>
</organism>
<dbReference type="InterPro" id="IPR046985">
    <property type="entry name" value="IP5"/>
</dbReference>
<dbReference type="Pfam" id="PF22669">
    <property type="entry name" value="Exo_endo_phos2"/>
    <property type="match status" value="1"/>
</dbReference>
<dbReference type="SMART" id="SM00233">
    <property type="entry name" value="PH"/>
    <property type="match status" value="1"/>
</dbReference>
<dbReference type="SUPFAM" id="SSF49562">
    <property type="entry name" value="C2 domain (Calcium/lipid-binding domain, CaLB)"/>
    <property type="match status" value="1"/>
</dbReference>
<feature type="domain" description="PH" evidence="1">
    <location>
        <begin position="15"/>
        <end position="117"/>
    </location>
</feature>
<geneLocation type="mitochondrion" evidence="2"/>
<accession>A0A3P3YME4</accession>
<sequence>MADDDDNVVEADSARVTRHGSLWRSRPQAKKKKLFYVLTDAVLFAFKSERAYRSQAAPAEILPLYDVAAVPRLEHAPVPHKSPKHFHLLTSFGVLRLKSSSINAAAAWVHAINAAAAADAVAERRRRWQRQTGQWVLHVRVLEVRNLDWQKANAGGSFHCHAEVTHVRQDPAPARALPAPWHCQRTSASDAIPPTWNEILSFGAVTPDDVLHVAVYCTASKTMSFFDDTSLQGAFNLDVSRLDLDRDLFGQGRACGLHRWLSLADRYGRESGSQLHLQVYAVPADTVADATMQTPAFLRDRLDLVAAQRPLDDDAIFTQGISVFTGTWNVGEAAPPDDVRRWLHRASLCDLVAIASQECVYDPRPPFTTCVDDWVGSLHQALGGPDDYVLVKHEGLWGIRIVVFASSRIASLITTPKRRTVATGVGHVLGNKGGACVALQLRHSSFCFVSMHLAAHQHRSARRNADLSDILRGIQFASTMTDAVHQFDHLVLMGDLNYRVDFGSQGSAKTPSPEQFNLMIELIRHRQWPRLFAKDQLRHEMQANGVLCEFVEGAYDFEPSFKVLPGCVLDYNPVRSPAWCDRILWKSRVPSRQLEFSICKDVCTSDHKPIYSVFEMDTFYYQPCCDPRYARLDLSFAVVLVTDALDNPVPAPTVKLRSPVLPHGKATLDPQRPRDLFPIRYTNLARLVQMPFHVEVAGADGADRPGPIGFGVADFRQVAPVLAQHGGGDDPGLPTPTHSLTSPLSLGGVYAGRISYDVTLVWCTAAADP</sequence>
<dbReference type="SUPFAM" id="SSF56219">
    <property type="entry name" value="DNase I-like"/>
    <property type="match status" value="1"/>
</dbReference>
<evidence type="ECO:0000259" key="1">
    <source>
        <dbReference type="PROSITE" id="PS50003"/>
    </source>
</evidence>
<evidence type="ECO:0000313" key="2">
    <source>
        <dbReference type="EMBL" id="SPR00960.1"/>
    </source>
</evidence>
<dbReference type="GO" id="GO:0046856">
    <property type="term" value="P:phosphatidylinositol dephosphorylation"/>
    <property type="evidence" value="ECO:0007669"/>
    <property type="project" value="InterPro"/>
</dbReference>
<keyword evidence="2" id="KW-0496">Mitochondrion</keyword>
<dbReference type="SMART" id="SM00128">
    <property type="entry name" value="IPPc"/>
    <property type="match status" value="1"/>
</dbReference>
<dbReference type="InterPro" id="IPR000300">
    <property type="entry name" value="IPPc"/>
</dbReference>
<dbReference type="PROSITE" id="PS50003">
    <property type="entry name" value="PH_DOMAIN"/>
    <property type="match status" value="1"/>
</dbReference>